<accession>A0A6C0JC65</accession>
<dbReference type="AlphaFoldDB" id="A0A6C0JC65"/>
<protein>
    <recommendedName>
        <fullName evidence="2">Glycosyltransferase</fullName>
    </recommendedName>
</protein>
<evidence type="ECO:0000313" key="1">
    <source>
        <dbReference type="EMBL" id="QHU01194.1"/>
    </source>
</evidence>
<sequence>MYCLIFTGHIRDSFNDDRLYDFIKELNIKSEFQLEIYFQTWIEIEAKKSWRNLEKNKKIITKTLVKNYFKDLSYLIKEILILDDTTIKHYGKIDGKIIKSLLPIICIKNWWYGKKEITNLIPNKNYIKVISIRPDILDIHKNNNIVCFLPDEIINNILYTQFYNKRINLLKKKKKVWQSCDSYLAGNLNNIKEFTNYFYNNIDIFDKTYKNIKFQEATVFYEALRNNFFFYINEK</sequence>
<reference evidence="1" key="1">
    <citation type="journal article" date="2020" name="Nature">
        <title>Giant virus diversity and host interactions through global metagenomics.</title>
        <authorList>
            <person name="Schulz F."/>
            <person name="Roux S."/>
            <person name="Paez-Espino D."/>
            <person name="Jungbluth S."/>
            <person name="Walsh D.A."/>
            <person name="Denef V.J."/>
            <person name="McMahon K.D."/>
            <person name="Konstantinidis K.T."/>
            <person name="Eloe-Fadrosh E.A."/>
            <person name="Kyrpides N.C."/>
            <person name="Woyke T."/>
        </authorList>
    </citation>
    <scope>NUCLEOTIDE SEQUENCE</scope>
    <source>
        <strain evidence="1">GVMAG-M-3300025860-25</strain>
    </source>
</reference>
<proteinExistence type="predicted"/>
<evidence type="ECO:0008006" key="2">
    <source>
        <dbReference type="Google" id="ProtNLM"/>
    </source>
</evidence>
<dbReference type="EMBL" id="MN740335">
    <property type="protein sequence ID" value="QHU01194.1"/>
    <property type="molecule type" value="Genomic_DNA"/>
</dbReference>
<organism evidence="1">
    <name type="scientific">viral metagenome</name>
    <dbReference type="NCBI Taxonomy" id="1070528"/>
    <lineage>
        <taxon>unclassified sequences</taxon>
        <taxon>metagenomes</taxon>
        <taxon>organismal metagenomes</taxon>
    </lineage>
</organism>
<name>A0A6C0JC65_9ZZZZ</name>